<reference evidence="1" key="1">
    <citation type="submission" date="2021-01" db="EMBL/GenBank/DDBJ databases">
        <authorList>
            <person name="Corre E."/>
            <person name="Pelletier E."/>
            <person name="Niang G."/>
            <person name="Scheremetjew M."/>
            <person name="Finn R."/>
            <person name="Kale V."/>
            <person name="Holt S."/>
            <person name="Cochrane G."/>
            <person name="Meng A."/>
            <person name="Brown T."/>
            <person name="Cohen L."/>
        </authorList>
    </citation>
    <scope>NUCLEOTIDE SEQUENCE</scope>
    <source>
        <strain evidence="1">308</strain>
    </source>
</reference>
<dbReference type="EMBL" id="HBFR01009973">
    <property type="protein sequence ID" value="CAD8880033.1"/>
    <property type="molecule type" value="Transcribed_RNA"/>
</dbReference>
<evidence type="ECO:0000313" key="1">
    <source>
        <dbReference type="EMBL" id="CAD8880033.1"/>
    </source>
</evidence>
<accession>A0A7S1FPT5</accession>
<dbReference type="PANTHER" id="PTHR33418:SF1">
    <property type="entry name" value="HELICASE-ASSOCIATED DOMAIN-CONTAINING PROTEIN"/>
    <property type="match status" value="1"/>
</dbReference>
<sequence>MAKVFPRTFIFFIWFFPLLHNSGAFLLPSISLLERRYRSLSRTGASIYRSRMRLAYSNDPEQPMSSSPHTDIDPLNLPAPDHLMLAQALPYMVDFFEEYGHANIPLGSVDGRRCSTLRRLHHAGKLSPTDHHILSNLNFQFDAFTFDPEEIDFFSLLNRLLKYNNFTNANFQIPKKYAPDPQLGAFVAYVRRMGRDGLDPSWVEALESVNFVWKSLRKCGSSFLVNWRRISEKYEGLDEVPDLNEEDERWVQAQASSFLKGNLSDHRAEYMDRLPVRWRDYMLSKGE</sequence>
<name>A0A7S1FPT5_9STRA</name>
<protein>
    <recommendedName>
        <fullName evidence="2">Helicase-associated domain-containing protein</fullName>
    </recommendedName>
</protein>
<dbReference type="AlphaFoldDB" id="A0A7S1FPT5"/>
<evidence type="ECO:0008006" key="2">
    <source>
        <dbReference type="Google" id="ProtNLM"/>
    </source>
</evidence>
<gene>
    <name evidence="1" type="ORF">CHYS00102_LOCUS7218</name>
</gene>
<proteinExistence type="predicted"/>
<organism evidence="1">
    <name type="scientific">Corethron hystrix</name>
    <dbReference type="NCBI Taxonomy" id="216773"/>
    <lineage>
        <taxon>Eukaryota</taxon>
        <taxon>Sar</taxon>
        <taxon>Stramenopiles</taxon>
        <taxon>Ochrophyta</taxon>
        <taxon>Bacillariophyta</taxon>
        <taxon>Coscinodiscophyceae</taxon>
        <taxon>Corethrophycidae</taxon>
        <taxon>Corethrales</taxon>
        <taxon>Corethraceae</taxon>
        <taxon>Corethron</taxon>
    </lineage>
</organism>
<dbReference type="PANTHER" id="PTHR33418">
    <property type="entry name" value="HELICASE-ASSOCIATED"/>
    <property type="match status" value="1"/>
</dbReference>